<dbReference type="GeneID" id="24803466"/>
<dbReference type="InParanoid" id="A0A0F7IG08"/>
<dbReference type="AlphaFoldDB" id="A0A0F7IG08"/>
<reference evidence="2 3" key="1">
    <citation type="submission" date="2015-04" db="EMBL/GenBank/DDBJ databases">
        <title>The complete genome sequence of the hyperthermophilic, obligate iron-reducing archaeon Geoglobus ahangari strain 234T.</title>
        <authorList>
            <person name="Manzella M.P."/>
            <person name="Holmes D.E."/>
            <person name="Rocheleau J.M."/>
            <person name="Chung A."/>
            <person name="Reguera G."/>
            <person name="Kashefi K."/>
        </authorList>
    </citation>
    <scope>NUCLEOTIDE SEQUENCE [LARGE SCALE GENOMIC DNA]</scope>
    <source>
        <strain evidence="2 3">234</strain>
    </source>
</reference>
<evidence type="ECO:0000256" key="1">
    <source>
        <dbReference type="SAM" id="Phobius"/>
    </source>
</evidence>
<dbReference type="RefSeq" id="WP_048094917.1">
    <property type="nucleotide sequence ID" value="NZ_CP011267.1"/>
</dbReference>
<accession>A0A0F7IG08</accession>
<keyword evidence="1" id="KW-0812">Transmembrane</keyword>
<keyword evidence="1" id="KW-0472">Membrane</keyword>
<protein>
    <submittedName>
        <fullName evidence="2">Uncharacterized protein</fullName>
    </submittedName>
</protein>
<feature type="transmembrane region" description="Helical" evidence="1">
    <location>
        <begin position="21"/>
        <end position="39"/>
    </location>
</feature>
<dbReference type="HOGENOM" id="CLU_1965459_0_0_2"/>
<organism evidence="2 3">
    <name type="scientific">Geoglobus ahangari</name>
    <dbReference type="NCBI Taxonomy" id="113653"/>
    <lineage>
        <taxon>Archaea</taxon>
        <taxon>Methanobacteriati</taxon>
        <taxon>Methanobacteriota</taxon>
        <taxon>Archaeoglobi</taxon>
        <taxon>Archaeoglobales</taxon>
        <taxon>Archaeoglobaceae</taxon>
        <taxon>Geoglobus</taxon>
    </lineage>
</organism>
<name>A0A0F7IG08_9EURY</name>
<dbReference type="OrthoDB" id="50408at2157"/>
<dbReference type="Proteomes" id="UP000034723">
    <property type="component" value="Chromosome"/>
</dbReference>
<dbReference type="STRING" id="113653.GAH_00887"/>
<keyword evidence="3" id="KW-1185">Reference proteome</keyword>
<dbReference type="KEGG" id="gah:GAH_00887"/>
<proteinExistence type="predicted"/>
<feature type="transmembrane region" description="Helical" evidence="1">
    <location>
        <begin position="45"/>
        <end position="64"/>
    </location>
</feature>
<evidence type="ECO:0000313" key="2">
    <source>
        <dbReference type="EMBL" id="AKG91785.1"/>
    </source>
</evidence>
<dbReference type="EMBL" id="CP011267">
    <property type="protein sequence ID" value="AKG91785.1"/>
    <property type="molecule type" value="Genomic_DNA"/>
</dbReference>
<evidence type="ECO:0000313" key="3">
    <source>
        <dbReference type="Proteomes" id="UP000034723"/>
    </source>
</evidence>
<gene>
    <name evidence="2" type="ORF">GAH_00887</name>
</gene>
<keyword evidence="1" id="KW-1133">Transmembrane helix</keyword>
<sequence length="130" mass="15523">MIWIYRPYRNPVARRRYLRTAAVLYAISLTLIAYRYVQFGFTSEFLIPSLALLLTVTFFSALILRKPRYCYTDVMHIYVGGKKIRKDEVSYNPDFENLVVELEGKVRKTLYFEKREDLEKFLREVGFSKD</sequence>